<dbReference type="EMBL" id="JAGTJJ010000001">
    <property type="protein sequence ID" value="MDC3978972.1"/>
    <property type="molecule type" value="Genomic_DNA"/>
</dbReference>
<name>A0A9X3X4N9_9BACT</name>
<dbReference type="PRINTS" id="PR00080">
    <property type="entry name" value="SDRFAMILY"/>
</dbReference>
<keyword evidence="6" id="KW-1185">Reference proteome</keyword>
<evidence type="ECO:0000256" key="2">
    <source>
        <dbReference type="ARBA" id="ARBA00023002"/>
    </source>
</evidence>
<dbReference type="FunFam" id="3.40.50.720:FF:000084">
    <property type="entry name" value="Short-chain dehydrogenase reductase"/>
    <property type="match status" value="1"/>
</dbReference>
<dbReference type="PANTHER" id="PTHR48107">
    <property type="entry name" value="NADPH-DEPENDENT ALDEHYDE REDUCTASE-LIKE PROTEIN, CHLOROPLASTIC-RELATED"/>
    <property type="match status" value="1"/>
</dbReference>
<gene>
    <name evidence="4" type="ORF">KEG57_00585</name>
    <name evidence="5" type="ORF">KEG57_16615</name>
</gene>
<evidence type="ECO:0000313" key="4">
    <source>
        <dbReference type="EMBL" id="MDC3978972.1"/>
    </source>
</evidence>
<dbReference type="RefSeq" id="WP_272418631.1">
    <property type="nucleotide sequence ID" value="NZ_JAGTJJ010000001.1"/>
</dbReference>
<dbReference type="Proteomes" id="UP001151081">
    <property type="component" value="Unassembled WGS sequence"/>
</dbReference>
<keyword evidence="2" id="KW-0560">Oxidoreductase</keyword>
<proteinExistence type="inferred from homology"/>
<comment type="caution">
    <text evidence="5">The sequence shown here is derived from an EMBL/GenBank/DDBJ whole genome shotgun (WGS) entry which is preliminary data.</text>
</comment>
<comment type="similarity">
    <text evidence="1">Belongs to the short-chain dehydrogenases/reductases (SDR) family.</text>
</comment>
<dbReference type="Pfam" id="PF13561">
    <property type="entry name" value="adh_short_C2"/>
    <property type="match status" value="1"/>
</dbReference>
<dbReference type="PRINTS" id="PR00081">
    <property type="entry name" value="GDHRDH"/>
</dbReference>
<dbReference type="InterPro" id="IPR020904">
    <property type="entry name" value="Sc_DH/Rdtase_CS"/>
</dbReference>
<dbReference type="PANTHER" id="PTHR48107:SF16">
    <property type="entry name" value="NADPH-DEPENDENT ALDEHYDE REDUCTASE 1, CHLOROPLASTIC"/>
    <property type="match status" value="1"/>
</dbReference>
<dbReference type="PROSITE" id="PS00061">
    <property type="entry name" value="ADH_SHORT"/>
    <property type="match status" value="1"/>
</dbReference>
<evidence type="ECO:0000256" key="3">
    <source>
        <dbReference type="SAM" id="MobiDB-lite"/>
    </source>
</evidence>
<dbReference type="InterPro" id="IPR002347">
    <property type="entry name" value="SDR_fam"/>
</dbReference>
<feature type="compositionally biased region" description="Basic and acidic residues" evidence="3">
    <location>
        <begin position="1"/>
        <end position="13"/>
    </location>
</feature>
<reference evidence="5 6" key="1">
    <citation type="submission" date="2021-04" db="EMBL/GenBank/DDBJ databases">
        <title>Genome analysis of Polyangium sp.</title>
        <authorList>
            <person name="Li Y."/>
            <person name="Wang J."/>
        </authorList>
    </citation>
    <scope>NUCLEOTIDE SEQUENCE [LARGE SCALE GENOMIC DNA]</scope>
    <source>
        <strain evidence="5 6">SDU14</strain>
    </source>
</reference>
<evidence type="ECO:0000313" key="5">
    <source>
        <dbReference type="EMBL" id="MDC3982143.1"/>
    </source>
</evidence>
<protein>
    <submittedName>
        <fullName evidence="5">SDR family oxidoreductase</fullName>
    </submittedName>
</protein>
<dbReference type="SUPFAM" id="SSF51735">
    <property type="entry name" value="NAD(P)-binding Rossmann-fold domains"/>
    <property type="match status" value="1"/>
</dbReference>
<dbReference type="GO" id="GO:0016614">
    <property type="term" value="F:oxidoreductase activity, acting on CH-OH group of donors"/>
    <property type="evidence" value="ECO:0007669"/>
    <property type="project" value="UniProtKB-ARBA"/>
</dbReference>
<accession>A0A9X3X4N9</accession>
<dbReference type="Gene3D" id="3.40.50.720">
    <property type="entry name" value="NAD(P)-binding Rossmann-like Domain"/>
    <property type="match status" value="1"/>
</dbReference>
<feature type="region of interest" description="Disordered" evidence="3">
    <location>
        <begin position="1"/>
        <end position="44"/>
    </location>
</feature>
<dbReference type="InterPro" id="IPR036291">
    <property type="entry name" value="NAD(P)-bd_dom_sf"/>
</dbReference>
<dbReference type="AlphaFoldDB" id="A0A9X3X4N9"/>
<dbReference type="EMBL" id="JAGTJJ010000006">
    <property type="protein sequence ID" value="MDC3982143.1"/>
    <property type="molecule type" value="Genomic_DNA"/>
</dbReference>
<organism evidence="5 6">
    <name type="scientific">Polyangium jinanense</name>
    <dbReference type="NCBI Taxonomy" id="2829994"/>
    <lineage>
        <taxon>Bacteria</taxon>
        <taxon>Pseudomonadati</taxon>
        <taxon>Myxococcota</taxon>
        <taxon>Polyangia</taxon>
        <taxon>Polyangiales</taxon>
        <taxon>Polyangiaceae</taxon>
        <taxon>Polyangium</taxon>
    </lineage>
</organism>
<sequence>MKQAAKKDPKDLGQKPPFPAQEQEHPGAESGMQPRADHGETSYRGLGRLKDRIALITGADSGIGRAVAIAYAREGADVGIAYLSEHEDANETKRLVEEAGQKAALFPGDLSSDTACKKLVEDAVKAFGRIDILVNNAAEQGKAVETFEELDAERVERTFRVNILAMFHIVRHALPHMKPGSVIINTASIQSYQPSPEILDYAATKGAIVTFSKGLAQGLIERGIRVNTVAPGPVWTPLVVQSFPANKNARFGENSPMERPAQPAELAPAYVFLASNESSYVNGEVLGVTGGKPLG</sequence>
<evidence type="ECO:0000313" key="6">
    <source>
        <dbReference type="Proteomes" id="UP001151081"/>
    </source>
</evidence>
<evidence type="ECO:0000256" key="1">
    <source>
        <dbReference type="ARBA" id="ARBA00006484"/>
    </source>
</evidence>